<name>A0A1Y6C5J9_9NEIS</name>
<dbReference type="SFLD" id="SFLDG01212">
    <property type="entry name" value="Phytoene_synthase_like"/>
    <property type="match status" value="1"/>
</dbReference>
<evidence type="ECO:0000256" key="1">
    <source>
        <dbReference type="ARBA" id="ARBA00022679"/>
    </source>
</evidence>
<proteinExistence type="predicted"/>
<dbReference type="NCBIfam" id="TIGR03465">
    <property type="entry name" value="HpnD"/>
    <property type="match status" value="1"/>
</dbReference>
<dbReference type="GO" id="GO:0016117">
    <property type="term" value="P:carotenoid biosynthetic process"/>
    <property type="evidence" value="ECO:0007669"/>
    <property type="project" value="InterPro"/>
</dbReference>
<dbReference type="InterPro" id="IPR033904">
    <property type="entry name" value="Trans_IPPS_HH"/>
</dbReference>
<dbReference type="PROSITE" id="PS01045">
    <property type="entry name" value="SQUALEN_PHYTOEN_SYN_2"/>
    <property type="match status" value="1"/>
</dbReference>
<gene>
    <name evidence="2" type="ORF">SAMN02745746_03458</name>
</gene>
<sequence>MTPDQYCQDKAASSGSSFYYSFRFLAEERRRAITALYAFCREVDDVVDECHDENVARTKLAWWRAELVRLYAGQPQHPVTQALQPHVAAYGLPQKLLEEIVDGMEMDLDFARYDRFADLLLYCHRAAGVVGQLSAQIFGYTDQHTLKYAHELGVAFQLTNIIRDVGEDARRGRIYLPVEELRRFNVPASDIQNYRETEAFRQLMDFQIERAEQYYRQAWEQLPKSDVKAQRPGLLMAAIYRATLTEIKLDGPQKVLNQRLSLTPIRKLWLAWKTWVFGYQP</sequence>
<organism evidence="2 3">
    <name type="scientific">Pseudogulbenkiania subflava DSM 22618</name>
    <dbReference type="NCBI Taxonomy" id="1123014"/>
    <lineage>
        <taxon>Bacteria</taxon>
        <taxon>Pseudomonadati</taxon>
        <taxon>Pseudomonadota</taxon>
        <taxon>Betaproteobacteria</taxon>
        <taxon>Neisseriales</taxon>
        <taxon>Chromobacteriaceae</taxon>
        <taxon>Pseudogulbenkiania</taxon>
    </lineage>
</organism>
<dbReference type="SFLD" id="SFLDG01018">
    <property type="entry name" value="Squalene/Phytoene_Synthase_Lik"/>
    <property type="match status" value="1"/>
</dbReference>
<dbReference type="InterPro" id="IPR002060">
    <property type="entry name" value="Squ/phyt_synthse"/>
</dbReference>
<accession>A0A1Y6C5J9</accession>
<dbReference type="RefSeq" id="WP_085277540.1">
    <property type="nucleotide sequence ID" value="NZ_FXAG01000023.1"/>
</dbReference>
<dbReference type="InterPro" id="IPR017828">
    <property type="entry name" value="SQ_synth_HpnD-like"/>
</dbReference>
<dbReference type="SUPFAM" id="SSF48576">
    <property type="entry name" value="Terpenoid synthases"/>
    <property type="match status" value="1"/>
</dbReference>
<keyword evidence="3" id="KW-1185">Reference proteome</keyword>
<dbReference type="InterPro" id="IPR044843">
    <property type="entry name" value="Trans_IPPS_bact-type"/>
</dbReference>
<dbReference type="CDD" id="cd00683">
    <property type="entry name" value="Trans_IPPS_HH"/>
    <property type="match status" value="1"/>
</dbReference>
<protein>
    <submittedName>
        <fullName evidence="2">Farnesyl-diphosphate farnesyltransferase</fullName>
    </submittedName>
</protein>
<dbReference type="Proteomes" id="UP000192920">
    <property type="component" value="Unassembled WGS sequence"/>
</dbReference>
<dbReference type="GO" id="GO:0004311">
    <property type="term" value="F:geranylgeranyl diphosphate synthase activity"/>
    <property type="evidence" value="ECO:0007669"/>
    <property type="project" value="InterPro"/>
</dbReference>
<dbReference type="AlphaFoldDB" id="A0A1Y6C5J9"/>
<dbReference type="STRING" id="1123014.SAMN02745746_03458"/>
<dbReference type="PANTHER" id="PTHR31480">
    <property type="entry name" value="BIFUNCTIONAL LYCOPENE CYCLASE/PHYTOENE SYNTHASE"/>
    <property type="match status" value="1"/>
</dbReference>
<reference evidence="3" key="1">
    <citation type="submission" date="2017-04" db="EMBL/GenBank/DDBJ databases">
        <authorList>
            <person name="Varghese N."/>
            <person name="Submissions S."/>
        </authorList>
    </citation>
    <scope>NUCLEOTIDE SEQUENCE [LARGE SCALE GENOMIC DNA]</scope>
    <source>
        <strain evidence="3">DSM 22618</strain>
    </source>
</reference>
<dbReference type="SFLD" id="SFLDS00005">
    <property type="entry name" value="Isoprenoid_Synthase_Type_I"/>
    <property type="match status" value="1"/>
</dbReference>
<dbReference type="Gene3D" id="1.10.600.10">
    <property type="entry name" value="Farnesyl Diphosphate Synthase"/>
    <property type="match status" value="1"/>
</dbReference>
<keyword evidence="1 2" id="KW-0808">Transferase</keyword>
<dbReference type="InterPro" id="IPR008949">
    <property type="entry name" value="Isoprenoid_synthase_dom_sf"/>
</dbReference>
<evidence type="ECO:0000313" key="3">
    <source>
        <dbReference type="Proteomes" id="UP000192920"/>
    </source>
</evidence>
<dbReference type="EMBL" id="FXAG01000023">
    <property type="protein sequence ID" value="SMF46887.1"/>
    <property type="molecule type" value="Genomic_DNA"/>
</dbReference>
<evidence type="ECO:0000313" key="2">
    <source>
        <dbReference type="EMBL" id="SMF46887.1"/>
    </source>
</evidence>
<dbReference type="GO" id="GO:0051996">
    <property type="term" value="F:squalene synthase [NAD(P)H] activity"/>
    <property type="evidence" value="ECO:0007669"/>
    <property type="project" value="InterPro"/>
</dbReference>
<dbReference type="InterPro" id="IPR019845">
    <property type="entry name" value="Squalene/phytoene_synthase_CS"/>
</dbReference>
<dbReference type="Pfam" id="PF00494">
    <property type="entry name" value="SQS_PSY"/>
    <property type="match status" value="1"/>
</dbReference>